<dbReference type="Proteomes" id="UP000177659">
    <property type="component" value="Unassembled WGS sequence"/>
</dbReference>
<feature type="domain" description="Phospholipid/glycerol acyltransferase" evidence="3">
    <location>
        <begin position="45"/>
        <end position="159"/>
    </location>
</feature>
<dbReference type="CDD" id="cd07989">
    <property type="entry name" value="LPLAT_AGPAT-like"/>
    <property type="match status" value="1"/>
</dbReference>
<dbReference type="PANTHER" id="PTHR10434">
    <property type="entry name" value="1-ACYL-SN-GLYCEROL-3-PHOSPHATE ACYLTRANSFERASE"/>
    <property type="match status" value="1"/>
</dbReference>
<dbReference type="AlphaFoldDB" id="A0A1F6CZ44"/>
<dbReference type="GO" id="GO:0006654">
    <property type="term" value="P:phosphatidic acid biosynthetic process"/>
    <property type="evidence" value="ECO:0007669"/>
    <property type="project" value="TreeGrafter"/>
</dbReference>
<reference evidence="4 5" key="1">
    <citation type="journal article" date="2016" name="Nat. Commun.">
        <title>Thousands of microbial genomes shed light on interconnected biogeochemical processes in an aquifer system.</title>
        <authorList>
            <person name="Anantharaman K."/>
            <person name="Brown C.T."/>
            <person name="Hug L.A."/>
            <person name="Sharon I."/>
            <person name="Castelle C.J."/>
            <person name="Probst A.J."/>
            <person name="Thomas B.C."/>
            <person name="Singh A."/>
            <person name="Wilkins M.J."/>
            <person name="Karaoz U."/>
            <person name="Brodie E.L."/>
            <person name="Williams K.H."/>
            <person name="Hubbard S.S."/>
            <person name="Banfield J.F."/>
        </authorList>
    </citation>
    <scope>NUCLEOTIDE SEQUENCE [LARGE SCALE GENOMIC DNA]</scope>
</reference>
<evidence type="ECO:0000313" key="5">
    <source>
        <dbReference type="Proteomes" id="UP000177659"/>
    </source>
</evidence>
<protein>
    <recommendedName>
        <fullName evidence="3">Phospholipid/glycerol acyltransferase domain-containing protein</fullName>
    </recommendedName>
</protein>
<organism evidence="4 5">
    <name type="scientific">Candidatus Kaiserbacteria bacterium RIFCSPHIGHO2_02_FULL_49_11</name>
    <dbReference type="NCBI Taxonomy" id="1798489"/>
    <lineage>
        <taxon>Bacteria</taxon>
        <taxon>Candidatus Kaiseribacteriota</taxon>
    </lineage>
</organism>
<dbReference type="Pfam" id="PF01553">
    <property type="entry name" value="Acyltransferase"/>
    <property type="match status" value="1"/>
</dbReference>
<evidence type="ECO:0000256" key="2">
    <source>
        <dbReference type="ARBA" id="ARBA00023315"/>
    </source>
</evidence>
<proteinExistence type="predicted"/>
<keyword evidence="2" id="KW-0012">Acyltransferase</keyword>
<accession>A0A1F6CZ44</accession>
<comment type="caution">
    <text evidence="4">The sequence shown here is derived from an EMBL/GenBank/DDBJ whole genome shotgun (WGS) entry which is preliminary data.</text>
</comment>
<gene>
    <name evidence="4" type="ORF">A3D62_00460</name>
</gene>
<keyword evidence="1" id="KW-0808">Transferase</keyword>
<dbReference type="SMART" id="SM00563">
    <property type="entry name" value="PlsC"/>
    <property type="match status" value="1"/>
</dbReference>
<dbReference type="SUPFAM" id="SSF69593">
    <property type="entry name" value="Glycerol-3-phosphate (1)-acyltransferase"/>
    <property type="match status" value="1"/>
</dbReference>
<sequence>MSVHNDSLIVRVSYFCIRKLLGPLIRLIWVQKVEGLERIPQKGPVILAFNHESYFDFICFIAVAPRSVHYLAAEKFFAHKLWRILMLITGQIEVRRTKKDKREMHDLVYAHLTSGKMIGIFPEGTRAPSKESMLKAFSGVARYAFNGKVPIVPVGIQGSFDVMSRHDKKPHFKKIIHIAVGEQISFDKFHGVKLNRRAYELLTDKIMLRISELSGKPYPHYAGSPAF</sequence>
<evidence type="ECO:0000313" key="4">
    <source>
        <dbReference type="EMBL" id="OGG54387.1"/>
    </source>
</evidence>
<evidence type="ECO:0000256" key="1">
    <source>
        <dbReference type="ARBA" id="ARBA00022679"/>
    </source>
</evidence>
<dbReference type="EMBL" id="MFLC01000039">
    <property type="protein sequence ID" value="OGG54387.1"/>
    <property type="molecule type" value="Genomic_DNA"/>
</dbReference>
<name>A0A1F6CZ44_9BACT</name>
<dbReference type="InterPro" id="IPR002123">
    <property type="entry name" value="Plipid/glycerol_acylTrfase"/>
</dbReference>
<dbReference type="PANTHER" id="PTHR10434:SF11">
    <property type="entry name" value="1-ACYL-SN-GLYCEROL-3-PHOSPHATE ACYLTRANSFERASE"/>
    <property type="match status" value="1"/>
</dbReference>
<dbReference type="GO" id="GO:0003841">
    <property type="term" value="F:1-acylglycerol-3-phosphate O-acyltransferase activity"/>
    <property type="evidence" value="ECO:0007669"/>
    <property type="project" value="TreeGrafter"/>
</dbReference>
<evidence type="ECO:0000259" key="3">
    <source>
        <dbReference type="SMART" id="SM00563"/>
    </source>
</evidence>